<dbReference type="EMBL" id="WBZJ01000002">
    <property type="protein sequence ID" value="KAB3520770.1"/>
    <property type="molecule type" value="Genomic_DNA"/>
</dbReference>
<dbReference type="Pfam" id="PF16268">
    <property type="entry name" value="DUF4921"/>
    <property type="match status" value="1"/>
</dbReference>
<dbReference type="Gene3D" id="3.30.428.10">
    <property type="entry name" value="HIT-like"/>
    <property type="match status" value="2"/>
</dbReference>
<sequence length="455" mass="51401">MIGSNSSRPAPVPPLTTLPDGTIKQVNPFSGTEVWTVRGRGDRPKDIIEEHKNSAEPIANRDAASVFGLDNMLDTPPEKARLIIDEDGDPRIVRGVPTTELHSTDPLFRRVANLYEILTYDYWLLNYGYQMNASAGMHMTDYLSTPEGQDHVESILRQKWQTQGMPAEEIDAQFTEDRRMQTLYEKSRMLFAGGHDVIIARDHYIPGATTTDQLASSGELSWQHHRLFIAFTVDGMDQLYRQNRYVRYVAAFQNWLSPAGASIEHLHKQLVAIDEHGLQNEVEIAQVRSNPNMYNEWAVDYAARHNLVIAENDHAIAFAGFGHRWPTLEVFSKSATTEPWLMSDEERDSMADLVHACHVASGPLIPTNEEWLHRPLDVDVPMPWRIVIKWRVSTLAGFEGGTKIYINTTSPMDLKDAVLATLTTAREEGRLAPGIRLGDECDFRPNSLKYNPAVR</sequence>
<keyword evidence="3" id="KW-1185">Reference proteome</keyword>
<dbReference type="InterPro" id="IPR032576">
    <property type="entry name" value="DUF4921"/>
</dbReference>
<evidence type="ECO:0000259" key="1">
    <source>
        <dbReference type="Pfam" id="PF16268"/>
    </source>
</evidence>
<accession>A0ABQ6VCX7</accession>
<evidence type="ECO:0000313" key="3">
    <source>
        <dbReference type="Proteomes" id="UP000436181"/>
    </source>
</evidence>
<reference evidence="2 3" key="1">
    <citation type="submission" date="2019-10" db="EMBL/GenBank/DDBJ databases">
        <title>Corynebacterium sp novel species isolated from the respiratory tract of Marmot.</title>
        <authorList>
            <person name="Zhang G."/>
        </authorList>
    </citation>
    <scope>NUCLEOTIDE SEQUENCE [LARGE SCALE GENOMIC DNA]</scope>
    <source>
        <strain evidence="2 3">336</strain>
    </source>
</reference>
<comment type="caution">
    <text evidence="2">The sequence shown here is derived from an EMBL/GenBank/DDBJ whole genome shotgun (WGS) entry which is preliminary data.</text>
</comment>
<evidence type="ECO:0000313" key="2">
    <source>
        <dbReference type="EMBL" id="KAB3520770.1"/>
    </source>
</evidence>
<dbReference type="PANTHER" id="PTHR42763">
    <property type="entry name" value="ADP-GLUCOSE PHOSPHORYLASE"/>
    <property type="match status" value="1"/>
</dbReference>
<dbReference type="Proteomes" id="UP000436181">
    <property type="component" value="Unassembled WGS sequence"/>
</dbReference>
<protein>
    <submittedName>
        <fullName evidence="2">DUF4921 family protein</fullName>
    </submittedName>
</protein>
<dbReference type="InterPro" id="IPR036265">
    <property type="entry name" value="HIT-like_sf"/>
</dbReference>
<gene>
    <name evidence="2" type="ORF">F8377_05865</name>
</gene>
<dbReference type="InterPro" id="IPR053177">
    <property type="entry name" value="ADP-glucose_phosphorylase"/>
</dbReference>
<dbReference type="SUPFAM" id="SSF54197">
    <property type="entry name" value="HIT-like"/>
    <property type="match status" value="1"/>
</dbReference>
<organism evidence="2 3">
    <name type="scientific">Corynebacterium zhongnanshanii</name>
    <dbReference type="NCBI Taxonomy" id="2768834"/>
    <lineage>
        <taxon>Bacteria</taxon>
        <taxon>Bacillati</taxon>
        <taxon>Actinomycetota</taxon>
        <taxon>Actinomycetes</taxon>
        <taxon>Mycobacteriales</taxon>
        <taxon>Corynebacteriaceae</taxon>
        <taxon>Corynebacterium</taxon>
    </lineage>
</organism>
<name>A0ABQ6VCX7_9CORY</name>
<dbReference type="PANTHER" id="PTHR42763:SF2">
    <property type="entry name" value="ADP-GLUCOSE PHOSPHORYLASE"/>
    <property type="match status" value="1"/>
</dbReference>
<feature type="domain" description="DUF4921" evidence="1">
    <location>
        <begin position="18"/>
        <end position="450"/>
    </location>
</feature>
<dbReference type="RefSeq" id="WP_151844343.1">
    <property type="nucleotide sequence ID" value="NZ_WBZJ01000002.1"/>
</dbReference>
<proteinExistence type="predicted"/>